<dbReference type="GO" id="GO:0005737">
    <property type="term" value="C:cytoplasm"/>
    <property type="evidence" value="ECO:0007669"/>
    <property type="project" value="UniProtKB-SubCell"/>
</dbReference>
<reference evidence="9" key="3">
    <citation type="submission" date="2023-05" db="EMBL/GenBank/DDBJ databases">
        <authorList>
            <person name="Smith C.H."/>
        </authorList>
    </citation>
    <scope>NUCLEOTIDE SEQUENCE</scope>
    <source>
        <strain evidence="9">CHS0354</strain>
        <tissue evidence="9">Mantle</tissue>
    </source>
</reference>
<dbReference type="Gene3D" id="3.40.1190.10">
    <property type="entry name" value="Mur-like, catalytic domain"/>
    <property type="match status" value="1"/>
</dbReference>
<evidence type="ECO:0000256" key="3">
    <source>
        <dbReference type="ARBA" id="ARBA00022490"/>
    </source>
</evidence>
<dbReference type="InterPro" id="IPR005762">
    <property type="entry name" value="MurD"/>
</dbReference>
<proteinExistence type="inferred from homology"/>
<evidence type="ECO:0000256" key="5">
    <source>
        <dbReference type="ARBA" id="ARBA00022741"/>
    </source>
</evidence>
<comment type="pathway">
    <text evidence="2">Cell wall biogenesis; peptidoglycan biosynthesis.</text>
</comment>
<dbReference type="GO" id="GO:0005524">
    <property type="term" value="F:ATP binding"/>
    <property type="evidence" value="ECO:0007669"/>
    <property type="project" value="UniProtKB-KW"/>
</dbReference>
<sequence length="490" mass="54924">MQGKKVTVLGAKKSGLSASRLLKKKGADVFVSDISKENEAARKELISLGIDCEFGKHSERIMECDFCVVSPGIPEKSPVIKKMEQAGKKIVSEIEMSSWFCKSKLVGVTGSEGKTTTTTLISKILDYSLLKNPYSNDEKSNRLRRAFAVGNIGNPLADYVDMCGENDVLVVEISSFQLDRCYTFKPNIAVITTITKNHLDRYDSFEHYANSKYRIFQNQTVQDTLIYNYENEVLREKFATYAEDLEATLFPVSLHEKNVADKERAGFLSKRGEFILRNSCNHEGKLLKQEEVILNLSELEGKISLSGEHNWYNALMAVAVARLFDVNIDKIRSELKYFEGIEHRLEFVKTVGGIQFINDSKSTSVNSLLQALKAITGEIYLILGGKDKGNDYSVVYEQVQKKVPLIVALGESRGIIEKSFNEITKVVVAETLPEAVCKLYKIAQAPSTVLLSPACASFDMFTGGFEERGRVFKDIVKSLPKEKNRENFND</sequence>
<dbReference type="PANTHER" id="PTHR43692:SF1">
    <property type="entry name" value="UDP-N-ACETYLMURAMOYLALANINE--D-GLUTAMATE LIGASE"/>
    <property type="match status" value="1"/>
</dbReference>
<evidence type="ECO:0000256" key="4">
    <source>
        <dbReference type="ARBA" id="ARBA00022598"/>
    </source>
</evidence>
<dbReference type="EMBL" id="JAEAOA010001427">
    <property type="protein sequence ID" value="KAK3582233.1"/>
    <property type="molecule type" value="Genomic_DNA"/>
</dbReference>
<dbReference type="SUPFAM" id="SSF53244">
    <property type="entry name" value="MurD-like peptide ligases, peptide-binding domain"/>
    <property type="match status" value="1"/>
</dbReference>
<evidence type="ECO:0000313" key="10">
    <source>
        <dbReference type="Proteomes" id="UP001195483"/>
    </source>
</evidence>
<evidence type="ECO:0000256" key="1">
    <source>
        <dbReference type="ARBA" id="ARBA00004496"/>
    </source>
</evidence>
<dbReference type="PANTHER" id="PTHR43692">
    <property type="entry name" value="UDP-N-ACETYLMURAMOYLALANINE--D-GLUTAMATE LIGASE"/>
    <property type="match status" value="1"/>
</dbReference>
<dbReference type="Gene3D" id="3.90.190.20">
    <property type="entry name" value="Mur ligase, C-terminal domain"/>
    <property type="match status" value="1"/>
</dbReference>
<dbReference type="GO" id="GO:0051301">
    <property type="term" value="P:cell division"/>
    <property type="evidence" value="ECO:0007669"/>
    <property type="project" value="InterPro"/>
</dbReference>
<name>A0AAE0RZ77_9BIVA</name>
<dbReference type="SUPFAM" id="SSF51984">
    <property type="entry name" value="MurCD N-terminal domain"/>
    <property type="match status" value="1"/>
</dbReference>
<keyword evidence="10" id="KW-1185">Reference proteome</keyword>
<keyword evidence="4" id="KW-0436">Ligase</keyword>
<keyword evidence="6" id="KW-0067">ATP-binding</keyword>
<dbReference type="InterPro" id="IPR036565">
    <property type="entry name" value="Mur-like_cat_sf"/>
</dbReference>
<comment type="subcellular location">
    <subcellularLocation>
        <location evidence="1">Cytoplasm</location>
    </subcellularLocation>
</comment>
<dbReference type="Pfam" id="PF02875">
    <property type="entry name" value="Mur_ligase_C"/>
    <property type="match status" value="1"/>
</dbReference>
<keyword evidence="5" id="KW-0547">Nucleotide-binding</keyword>
<dbReference type="SUPFAM" id="SSF53623">
    <property type="entry name" value="MurD-like peptide ligases, catalytic domain"/>
    <property type="match status" value="1"/>
</dbReference>
<evidence type="ECO:0000259" key="8">
    <source>
        <dbReference type="Pfam" id="PF08245"/>
    </source>
</evidence>
<feature type="domain" description="Mur ligase C-terminal" evidence="7">
    <location>
        <begin position="343"/>
        <end position="455"/>
    </location>
</feature>
<evidence type="ECO:0000313" key="9">
    <source>
        <dbReference type="EMBL" id="KAK3582233.1"/>
    </source>
</evidence>
<feature type="domain" description="Mur ligase central" evidence="8">
    <location>
        <begin position="108"/>
        <end position="321"/>
    </location>
</feature>
<dbReference type="GO" id="GO:0008360">
    <property type="term" value="P:regulation of cell shape"/>
    <property type="evidence" value="ECO:0007669"/>
    <property type="project" value="InterPro"/>
</dbReference>
<dbReference type="InterPro" id="IPR036615">
    <property type="entry name" value="Mur_ligase_C_dom_sf"/>
</dbReference>
<dbReference type="NCBIfam" id="TIGR01087">
    <property type="entry name" value="murD"/>
    <property type="match status" value="1"/>
</dbReference>
<evidence type="ECO:0000259" key="7">
    <source>
        <dbReference type="Pfam" id="PF02875"/>
    </source>
</evidence>
<dbReference type="Gene3D" id="3.40.50.720">
    <property type="entry name" value="NAD(P)-binding Rossmann-like Domain"/>
    <property type="match status" value="1"/>
</dbReference>
<dbReference type="HAMAP" id="MF_00639">
    <property type="entry name" value="MurD"/>
    <property type="match status" value="1"/>
</dbReference>
<organism evidence="9 10">
    <name type="scientific">Potamilus streckersoni</name>
    <dbReference type="NCBI Taxonomy" id="2493646"/>
    <lineage>
        <taxon>Eukaryota</taxon>
        <taxon>Metazoa</taxon>
        <taxon>Spiralia</taxon>
        <taxon>Lophotrochozoa</taxon>
        <taxon>Mollusca</taxon>
        <taxon>Bivalvia</taxon>
        <taxon>Autobranchia</taxon>
        <taxon>Heteroconchia</taxon>
        <taxon>Palaeoheterodonta</taxon>
        <taxon>Unionida</taxon>
        <taxon>Unionoidea</taxon>
        <taxon>Unionidae</taxon>
        <taxon>Ambleminae</taxon>
        <taxon>Lampsilini</taxon>
        <taxon>Potamilus</taxon>
    </lineage>
</organism>
<dbReference type="AlphaFoldDB" id="A0AAE0RZ77"/>
<dbReference type="Pfam" id="PF08245">
    <property type="entry name" value="Mur_ligase_M"/>
    <property type="match status" value="1"/>
</dbReference>
<dbReference type="InterPro" id="IPR013221">
    <property type="entry name" value="Mur_ligase_cen"/>
</dbReference>
<reference evidence="9" key="2">
    <citation type="journal article" date="2021" name="Genome Biol. Evol.">
        <title>Developing a high-quality reference genome for a parasitic bivalve with doubly uniparental inheritance (Bivalvia: Unionida).</title>
        <authorList>
            <person name="Smith C.H."/>
        </authorList>
    </citation>
    <scope>NUCLEOTIDE SEQUENCE</scope>
    <source>
        <strain evidence="9">CHS0354</strain>
        <tissue evidence="9">Mantle</tissue>
    </source>
</reference>
<dbReference type="Pfam" id="PF21799">
    <property type="entry name" value="MurD-like_N"/>
    <property type="match status" value="1"/>
</dbReference>
<evidence type="ECO:0000256" key="6">
    <source>
        <dbReference type="ARBA" id="ARBA00022840"/>
    </source>
</evidence>
<evidence type="ECO:0000256" key="2">
    <source>
        <dbReference type="ARBA" id="ARBA00004752"/>
    </source>
</evidence>
<evidence type="ECO:0008006" key="11">
    <source>
        <dbReference type="Google" id="ProtNLM"/>
    </source>
</evidence>
<comment type="caution">
    <text evidence="9">The sequence shown here is derived from an EMBL/GenBank/DDBJ whole genome shotgun (WGS) entry which is preliminary data.</text>
</comment>
<dbReference type="InterPro" id="IPR004101">
    <property type="entry name" value="Mur_ligase_C"/>
</dbReference>
<dbReference type="Proteomes" id="UP001195483">
    <property type="component" value="Unassembled WGS sequence"/>
</dbReference>
<protein>
    <recommendedName>
        <fullName evidence="11">UDP-N-acetylmuramoyl-L-alanyl-D-glutamate synthetase</fullName>
    </recommendedName>
</protein>
<dbReference type="GO" id="GO:0008764">
    <property type="term" value="F:UDP-N-acetylmuramoylalanine-D-glutamate ligase activity"/>
    <property type="evidence" value="ECO:0007669"/>
    <property type="project" value="UniProtKB-EC"/>
</dbReference>
<gene>
    <name evidence="9" type="ORF">CHS0354_023772</name>
</gene>
<reference evidence="9" key="1">
    <citation type="journal article" date="2021" name="Genome Biol. Evol.">
        <title>A High-Quality Reference Genome for a Parasitic Bivalve with Doubly Uniparental Inheritance (Bivalvia: Unionida).</title>
        <authorList>
            <person name="Smith C.H."/>
        </authorList>
    </citation>
    <scope>NUCLEOTIDE SEQUENCE</scope>
    <source>
        <strain evidence="9">CHS0354</strain>
    </source>
</reference>
<accession>A0AAE0RZ77</accession>
<keyword evidence="3" id="KW-0963">Cytoplasm</keyword>